<dbReference type="Proteomes" id="UP001178288">
    <property type="component" value="Chromosome"/>
</dbReference>
<accession>A0AA95S8R1</accession>
<protein>
    <submittedName>
        <fullName evidence="1">Uncharacterized protein</fullName>
    </submittedName>
</protein>
<reference evidence="1" key="1">
    <citation type="submission" date="2023-05" db="EMBL/GenBank/DDBJ databases">
        <title>Comparative genomics of Bacillaceae isolates and their secondary metabolite potential.</title>
        <authorList>
            <person name="Song L."/>
            <person name="Nielsen L.J."/>
            <person name="Mohite O."/>
            <person name="Xu X."/>
            <person name="Weber T."/>
            <person name="Kovacs A.T."/>
        </authorList>
    </citation>
    <scope>NUCLEOTIDE SEQUENCE</scope>
    <source>
        <strain evidence="1">XLM17</strain>
    </source>
</reference>
<dbReference type="RefSeq" id="WP_283935872.1">
    <property type="nucleotide sequence ID" value="NZ_CP126114.1"/>
</dbReference>
<sequence length="50" mass="5305">MLQPGYGVPPFSPAKTLFDRFNIGKYVSINSSSVSFEKFTSTAVASGADS</sequence>
<organism evidence="1 2">
    <name type="scientific">Neobacillus novalis</name>
    <dbReference type="NCBI Taxonomy" id="220687"/>
    <lineage>
        <taxon>Bacteria</taxon>
        <taxon>Bacillati</taxon>
        <taxon>Bacillota</taxon>
        <taxon>Bacilli</taxon>
        <taxon>Bacillales</taxon>
        <taxon>Bacillaceae</taxon>
        <taxon>Neobacillus</taxon>
    </lineage>
</organism>
<proteinExistence type="predicted"/>
<keyword evidence="2" id="KW-1185">Reference proteome</keyword>
<gene>
    <name evidence="1" type="ORF">QNH39_26840</name>
</gene>
<evidence type="ECO:0000313" key="1">
    <source>
        <dbReference type="EMBL" id="WHY86145.1"/>
    </source>
</evidence>
<dbReference type="AlphaFoldDB" id="A0AA95S8R1"/>
<dbReference type="KEGG" id="nnv:QNH39_26840"/>
<name>A0AA95S8R1_9BACI</name>
<evidence type="ECO:0000313" key="2">
    <source>
        <dbReference type="Proteomes" id="UP001178288"/>
    </source>
</evidence>
<dbReference type="EMBL" id="CP126114">
    <property type="protein sequence ID" value="WHY86145.1"/>
    <property type="molecule type" value="Genomic_DNA"/>
</dbReference>